<keyword evidence="7" id="KW-0653">Protein transport</keyword>
<evidence type="ECO:0000256" key="11">
    <source>
        <dbReference type="ARBA" id="ARBA00070839"/>
    </source>
</evidence>
<evidence type="ECO:0000256" key="8">
    <source>
        <dbReference type="ARBA" id="ARBA00022989"/>
    </source>
</evidence>
<dbReference type="GO" id="GO:0015031">
    <property type="term" value="P:protein transport"/>
    <property type="evidence" value="ECO:0007669"/>
    <property type="project" value="UniProtKB-KW"/>
</dbReference>
<keyword evidence="4 12" id="KW-0812">Transmembrane</keyword>
<feature type="transmembrane region" description="Helical" evidence="12">
    <location>
        <begin position="327"/>
        <end position="349"/>
    </location>
</feature>
<dbReference type="CDD" id="cd17349">
    <property type="entry name" value="MFS_SLC15A5"/>
    <property type="match status" value="1"/>
</dbReference>
<feature type="transmembrane region" description="Helical" evidence="12">
    <location>
        <begin position="292"/>
        <end position="315"/>
    </location>
</feature>
<dbReference type="Ensembl" id="ENSCPBT00000048237.1">
    <property type="protein sequence ID" value="ENSCPBP00000041165.1"/>
    <property type="gene ID" value="ENSCPBG00000028251.1"/>
</dbReference>
<name>A0A8C3IZ25_CHRPI</name>
<feature type="transmembrane region" description="Helical" evidence="12">
    <location>
        <begin position="90"/>
        <end position="115"/>
    </location>
</feature>
<dbReference type="PANTHER" id="PTHR11654">
    <property type="entry name" value="OLIGOPEPTIDE TRANSPORTER-RELATED"/>
    <property type="match status" value="1"/>
</dbReference>
<keyword evidence="6" id="KW-0571">Peptide transport</keyword>
<dbReference type="Pfam" id="PF00854">
    <property type="entry name" value="PTR2"/>
    <property type="match status" value="1"/>
</dbReference>
<dbReference type="InterPro" id="IPR000109">
    <property type="entry name" value="POT_fam"/>
</dbReference>
<gene>
    <name evidence="13" type="primary">SLC15A5</name>
</gene>
<dbReference type="GeneTree" id="ENSGT00940000158916"/>
<accession>A0A8C3IZ25</accession>
<feature type="transmembrane region" description="Helical" evidence="12">
    <location>
        <begin position="446"/>
        <end position="470"/>
    </location>
</feature>
<feature type="transmembrane region" description="Helical" evidence="12">
    <location>
        <begin position="38"/>
        <end position="57"/>
    </location>
</feature>
<dbReference type="GO" id="GO:0015833">
    <property type="term" value="P:peptide transport"/>
    <property type="evidence" value="ECO:0007669"/>
    <property type="project" value="UniProtKB-KW"/>
</dbReference>
<dbReference type="SUPFAM" id="SSF103473">
    <property type="entry name" value="MFS general substrate transporter"/>
    <property type="match status" value="1"/>
</dbReference>
<evidence type="ECO:0000256" key="7">
    <source>
        <dbReference type="ARBA" id="ARBA00022927"/>
    </source>
</evidence>
<keyword evidence="5" id="KW-0769">Symport</keyword>
<evidence type="ECO:0000256" key="1">
    <source>
        <dbReference type="ARBA" id="ARBA00004141"/>
    </source>
</evidence>
<dbReference type="AlphaFoldDB" id="A0A8C3IZ25"/>
<protein>
    <recommendedName>
        <fullName evidence="11">Solute carrier family 15 member 5</fullName>
    </recommendedName>
</protein>
<comment type="similarity">
    <text evidence="2">Belongs to the major facilitator superfamily. Proton-dependent oligopeptide transporter (POT/PTR) (TC 2.A.17) family.</text>
</comment>
<evidence type="ECO:0000256" key="6">
    <source>
        <dbReference type="ARBA" id="ARBA00022856"/>
    </source>
</evidence>
<dbReference type="FunFam" id="1.20.1250.20:FF:000316">
    <property type="entry name" value="Solute carrier family 15, member 5"/>
    <property type="match status" value="1"/>
</dbReference>
<dbReference type="GO" id="GO:0016020">
    <property type="term" value="C:membrane"/>
    <property type="evidence" value="ECO:0007669"/>
    <property type="project" value="UniProtKB-SubCell"/>
</dbReference>
<dbReference type="Proteomes" id="UP000694380">
    <property type="component" value="Unplaced"/>
</dbReference>
<evidence type="ECO:0000256" key="4">
    <source>
        <dbReference type="ARBA" id="ARBA00022692"/>
    </source>
</evidence>
<keyword evidence="8 12" id="KW-1133">Transmembrane helix</keyword>
<evidence type="ECO:0000313" key="14">
    <source>
        <dbReference type="Proteomes" id="UP000694380"/>
    </source>
</evidence>
<dbReference type="InterPro" id="IPR036259">
    <property type="entry name" value="MFS_trans_sf"/>
</dbReference>
<keyword evidence="9 12" id="KW-0472">Membrane</keyword>
<feature type="transmembrane region" description="Helical" evidence="12">
    <location>
        <begin position="490"/>
        <end position="508"/>
    </location>
</feature>
<proteinExistence type="inferred from homology"/>
<evidence type="ECO:0000256" key="2">
    <source>
        <dbReference type="ARBA" id="ARBA00005982"/>
    </source>
</evidence>
<dbReference type="OMA" id="TVNLCFI"/>
<dbReference type="Gene3D" id="1.20.1250.20">
    <property type="entry name" value="MFS general substrate transporter like domains"/>
    <property type="match status" value="1"/>
</dbReference>
<evidence type="ECO:0000256" key="10">
    <source>
        <dbReference type="ARBA" id="ARBA00058436"/>
    </source>
</evidence>
<feature type="transmembrane region" description="Helical" evidence="12">
    <location>
        <begin position="64"/>
        <end position="84"/>
    </location>
</feature>
<feature type="transmembrane region" description="Helical" evidence="12">
    <location>
        <begin position="369"/>
        <end position="389"/>
    </location>
</feature>
<dbReference type="GO" id="GO:0015293">
    <property type="term" value="F:symporter activity"/>
    <property type="evidence" value="ECO:0007669"/>
    <property type="project" value="UniProtKB-KW"/>
</dbReference>
<sequence length="559" mass="63512">MPVTDLRDLQEKQLLNHTSQKKLQVAICLLLMELCERFTFFGIVCNMILFCTIKLGYPNYQAAIINMCFVGASMLSPVFMGWFAEHLVGRIKLVYICIFLHFLGTALLPVVAFPFEDFYIDRHYIFHPLAKKEQKILFYFGLLTACFGSGGIRAVVCPLSAYNLEDFEPKELLSFFNWFYWLVNLNSAVVFVSISYIQQSLAKNLGFLIPFVSVLMALITIHMVRSEMIYQPKKGSSQLTTCGVVAHALRMCCVRYRHLRGDVTSWLDLAKENYGGWYSETHVESTKLLIRLFPLFAFQILYRMCIIQIPSGYYLQTMNSDLNLNGFLLPIAAMNVISIIPLLILAPVLECINTHLLSSKRGRPSLSIWSIYPVVGHLSAALSVMVAGFSEIHRKHFPQVEQTLSGQVLPVSSMPCFHLAPQYILLGVAEALVTPTCRIRGIAMHFLTIFNGAGCFMGAFILNKLTLLQIFASLGNWFPNFLNEGNLERFYFFLASLMVVNTLGFWTISHRYSNLNQEYDQGFRGSILDKKLLQHEKSPKFYDSVLEYSSTLSPMETAL</sequence>
<evidence type="ECO:0000256" key="5">
    <source>
        <dbReference type="ARBA" id="ARBA00022847"/>
    </source>
</evidence>
<keyword evidence="3" id="KW-0813">Transport</keyword>
<evidence type="ECO:0000256" key="12">
    <source>
        <dbReference type="SAM" id="Phobius"/>
    </source>
</evidence>
<comment type="function">
    <text evidence="10">Proton oligopeptide cotransporter.</text>
</comment>
<feature type="transmembrane region" description="Helical" evidence="12">
    <location>
        <begin position="176"/>
        <end position="197"/>
    </location>
</feature>
<evidence type="ECO:0000313" key="13">
    <source>
        <dbReference type="Ensembl" id="ENSCPBP00000041165.1"/>
    </source>
</evidence>
<keyword evidence="14" id="KW-1185">Reference proteome</keyword>
<evidence type="ECO:0000256" key="9">
    <source>
        <dbReference type="ARBA" id="ARBA00023136"/>
    </source>
</evidence>
<comment type="subcellular location">
    <subcellularLocation>
        <location evidence="1">Membrane</location>
        <topology evidence="1">Multi-pass membrane protein</topology>
    </subcellularLocation>
</comment>
<feature type="transmembrane region" description="Helical" evidence="12">
    <location>
        <begin position="136"/>
        <end position="156"/>
    </location>
</feature>
<feature type="transmembrane region" description="Helical" evidence="12">
    <location>
        <begin position="204"/>
        <end position="224"/>
    </location>
</feature>
<evidence type="ECO:0000256" key="3">
    <source>
        <dbReference type="ARBA" id="ARBA00022448"/>
    </source>
</evidence>
<organism evidence="13 14">
    <name type="scientific">Chrysemys picta bellii</name>
    <name type="common">Western painted turtle</name>
    <name type="synonym">Emys bellii</name>
    <dbReference type="NCBI Taxonomy" id="8478"/>
    <lineage>
        <taxon>Eukaryota</taxon>
        <taxon>Metazoa</taxon>
        <taxon>Chordata</taxon>
        <taxon>Craniata</taxon>
        <taxon>Vertebrata</taxon>
        <taxon>Euteleostomi</taxon>
        <taxon>Archelosauria</taxon>
        <taxon>Testudinata</taxon>
        <taxon>Testudines</taxon>
        <taxon>Cryptodira</taxon>
        <taxon>Durocryptodira</taxon>
        <taxon>Testudinoidea</taxon>
        <taxon>Emydidae</taxon>
        <taxon>Chrysemys</taxon>
    </lineage>
</organism>
<reference evidence="13" key="2">
    <citation type="submission" date="2025-09" db="UniProtKB">
        <authorList>
            <consortium name="Ensembl"/>
        </authorList>
    </citation>
    <scope>IDENTIFICATION</scope>
</reference>
<reference evidence="13" key="1">
    <citation type="submission" date="2025-08" db="UniProtKB">
        <authorList>
            <consortium name="Ensembl"/>
        </authorList>
    </citation>
    <scope>IDENTIFICATION</scope>
</reference>